<reference evidence="1 2" key="1">
    <citation type="submission" date="2015-03" db="EMBL/GenBank/DDBJ databases">
        <title>Draft Genome Sequences of Agrobacterium nepotum Strain 39/7T (= CFBP 7436T = LMG 26435T) and Agrobacterium sp. Strain KFB 330 (= CFBP 8308 = LMG 28674).</title>
        <authorList>
            <person name="Kuzmanovic N."/>
            <person name="Pulawska J."/>
            <person name="Obradovic A."/>
        </authorList>
    </citation>
    <scope>NUCLEOTIDE SEQUENCE [LARGE SCALE GENOMIC DNA]</scope>
    <source>
        <strain evidence="1 2">39/7</strain>
    </source>
</reference>
<proteinExistence type="predicted"/>
<dbReference type="RefSeq" id="WP_045025021.1">
    <property type="nucleotide sequence ID" value="NZ_JWJH01000039.1"/>
</dbReference>
<comment type="caution">
    <text evidence="1">The sequence shown here is derived from an EMBL/GenBank/DDBJ whole genome shotgun (WGS) entry which is preliminary data.</text>
</comment>
<name>A0ABR5CKG8_9HYPH</name>
<keyword evidence="2" id="KW-1185">Reference proteome</keyword>
<dbReference type="EMBL" id="JWJH01000039">
    <property type="protein sequence ID" value="KJF65358.1"/>
    <property type="molecule type" value="Genomic_DNA"/>
</dbReference>
<dbReference type="Proteomes" id="UP000052068">
    <property type="component" value="Unassembled WGS sequence"/>
</dbReference>
<evidence type="ECO:0000313" key="2">
    <source>
        <dbReference type="Proteomes" id="UP000052068"/>
    </source>
</evidence>
<sequence>MWLDDADLRALGEYPKTIGSDMLLSIGAAYNRDRAWNPGPAPGLVGYAEQVIGDIAGAMKKAGPHNGTSFF</sequence>
<protein>
    <submittedName>
        <fullName evidence="1">Uncharacterized protein</fullName>
    </submittedName>
</protein>
<accession>A0ABR5CKG8</accession>
<gene>
    <name evidence="1" type="ORF">RS75_23640</name>
</gene>
<organism evidence="1 2">
    <name type="scientific">Rhizobium nepotum 39/7</name>
    <dbReference type="NCBI Taxonomy" id="1368418"/>
    <lineage>
        <taxon>Bacteria</taxon>
        <taxon>Pseudomonadati</taxon>
        <taxon>Pseudomonadota</taxon>
        <taxon>Alphaproteobacteria</taxon>
        <taxon>Hyphomicrobiales</taxon>
        <taxon>Rhizobiaceae</taxon>
        <taxon>Rhizobium/Agrobacterium group</taxon>
        <taxon>Rhizobium</taxon>
    </lineage>
</organism>
<evidence type="ECO:0000313" key="1">
    <source>
        <dbReference type="EMBL" id="KJF65358.1"/>
    </source>
</evidence>